<dbReference type="InterPro" id="IPR003719">
    <property type="entry name" value="Phenazine_PhzF-like"/>
</dbReference>
<keyword evidence="2" id="KW-0413">Isomerase</keyword>
<dbReference type="GO" id="GO:0016853">
    <property type="term" value="F:isomerase activity"/>
    <property type="evidence" value="ECO:0007669"/>
    <property type="project" value="UniProtKB-KW"/>
</dbReference>
<accession>J5DXK7</accession>
<sequence length="125" mass="13077">MRGRLDLLVELDSAQTVRGLTPQLTALARLDVRGVIVTAAGGTDSDFVSRFFAPAAGIDEDPVTASAHCSLAPYWSRKLGKNALRGLQVSARGGRVEAHVRGDRVSISGRAVTVAQGELLVSPPG</sequence>
<evidence type="ECO:0000313" key="3">
    <source>
        <dbReference type="EMBL" id="EJO86541.1"/>
    </source>
</evidence>
<dbReference type="AlphaFoldDB" id="J5DXK7"/>
<evidence type="ECO:0000313" key="4">
    <source>
        <dbReference type="Proteomes" id="UP000006455"/>
    </source>
</evidence>
<comment type="similarity">
    <text evidence="1">Belongs to the PhzF family.</text>
</comment>
<dbReference type="Pfam" id="PF02567">
    <property type="entry name" value="PhzC-PhzF"/>
    <property type="match status" value="1"/>
</dbReference>
<reference evidence="3 4" key="1">
    <citation type="journal article" date="2011" name="J. Bacteriol.">
        <title>Genome sequence of the Mycobacterium colombiense type strain, CECT 3035.</title>
        <authorList>
            <person name="Gonzalez-Perez M."/>
            <person name="Murcia M.I."/>
            <person name="Landsman D."/>
            <person name="Jordan I.K."/>
            <person name="Marino-Ramirez L."/>
        </authorList>
    </citation>
    <scope>NUCLEOTIDE SEQUENCE [LARGE SCALE GENOMIC DNA]</scope>
    <source>
        <strain evidence="3 4">CECT 3035</strain>
    </source>
</reference>
<dbReference type="GO" id="GO:0005737">
    <property type="term" value="C:cytoplasm"/>
    <property type="evidence" value="ECO:0007669"/>
    <property type="project" value="TreeGrafter"/>
</dbReference>
<dbReference type="SUPFAM" id="SSF54506">
    <property type="entry name" value="Diaminopimelate epimerase-like"/>
    <property type="match status" value="1"/>
</dbReference>
<dbReference type="EMBL" id="AFVW02000018">
    <property type="protein sequence ID" value="EJO86541.1"/>
    <property type="molecule type" value="Genomic_DNA"/>
</dbReference>
<gene>
    <name evidence="3" type="ORF">MCOL_V226397</name>
</gene>
<protein>
    <submittedName>
        <fullName evidence="3">Phenazine biosynthesis protein PhzF family</fullName>
    </submittedName>
</protein>
<name>J5DXK7_9MYCO</name>
<dbReference type="GeneID" id="31530539"/>
<proteinExistence type="inferred from homology"/>
<dbReference type="Gene3D" id="3.10.310.10">
    <property type="entry name" value="Diaminopimelate Epimerase, Chain A, domain 1"/>
    <property type="match status" value="1"/>
</dbReference>
<organism evidence="3 4">
    <name type="scientific">Mycobacterium colombiense CECT 3035</name>
    <dbReference type="NCBI Taxonomy" id="1041522"/>
    <lineage>
        <taxon>Bacteria</taxon>
        <taxon>Bacillati</taxon>
        <taxon>Actinomycetota</taxon>
        <taxon>Actinomycetes</taxon>
        <taxon>Mycobacteriales</taxon>
        <taxon>Mycobacteriaceae</taxon>
        <taxon>Mycobacterium</taxon>
        <taxon>Mycobacterium avium complex (MAC)</taxon>
    </lineage>
</organism>
<dbReference type="PANTHER" id="PTHR13774">
    <property type="entry name" value="PHENAZINE BIOSYNTHESIS PROTEIN"/>
    <property type="match status" value="1"/>
</dbReference>
<dbReference type="PANTHER" id="PTHR13774:SF17">
    <property type="entry name" value="PHENAZINE BIOSYNTHESIS-LIKE DOMAIN-CONTAINING PROTEIN"/>
    <property type="match status" value="1"/>
</dbReference>
<comment type="caution">
    <text evidence="3">The sequence shown here is derived from an EMBL/GenBank/DDBJ whole genome shotgun (WGS) entry which is preliminary data.</text>
</comment>
<dbReference type="RefSeq" id="WP_007777575.1">
    <property type="nucleotide sequence ID" value="NZ_AFVW02000018.1"/>
</dbReference>
<dbReference type="eggNOG" id="COG0384">
    <property type="taxonomic scope" value="Bacteria"/>
</dbReference>
<evidence type="ECO:0000256" key="1">
    <source>
        <dbReference type="ARBA" id="ARBA00008270"/>
    </source>
</evidence>
<evidence type="ECO:0000256" key="2">
    <source>
        <dbReference type="ARBA" id="ARBA00023235"/>
    </source>
</evidence>
<dbReference type="Proteomes" id="UP000006455">
    <property type="component" value="Unassembled WGS sequence"/>
</dbReference>